<feature type="region of interest" description="Disordered" evidence="8">
    <location>
        <begin position="501"/>
        <end position="569"/>
    </location>
</feature>
<comment type="caution">
    <text evidence="11">The sequence shown here is derived from an EMBL/GenBank/DDBJ whole genome shotgun (WGS) entry which is preliminary data.</text>
</comment>
<evidence type="ECO:0000256" key="1">
    <source>
        <dbReference type="ARBA" id="ARBA00000085"/>
    </source>
</evidence>
<evidence type="ECO:0000256" key="3">
    <source>
        <dbReference type="ARBA" id="ARBA00022553"/>
    </source>
</evidence>
<keyword evidence="4" id="KW-0808">Transferase</keyword>
<feature type="compositionally biased region" description="Low complexity" evidence="8">
    <location>
        <begin position="335"/>
        <end position="364"/>
    </location>
</feature>
<accession>A0ABN3KQL9</accession>
<evidence type="ECO:0000313" key="12">
    <source>
        <dbReference type="Proteomes" id="UP001501358"/>
    </source>
</evidence>
<dbReference type="EC" id="2.7.13.3" evidence="2"/>
<feature type="region of interest" description="Disordered" evidence="8">
    <location>
        <begin position="332"/>
        <end position="489"/>
    </location>
</feature>
<dbReference type="InterPro" id="IPR050428">
    <property type="entry name" value="TCS_sensor_his_kinase"/>
</dbReference>
<evidence type="ECO:0000256" key="2">
    <source>
        <dbReference type="ARBA" id="ARBA00012438"/>
    </source>
</evidence>
<evidence type="ECO:0000313" key="11">
    <source>
        <dbReference type="EMBL" id="GAA2469413.1"/>
    </source>
</evidence>
<dbReference type="SUPFAM" id="SSF55874">
    <property type="entry name" value="ATPase domain of HSP90 chaperone/DNA topoisomerase II/histidine kinase"/>
    <property type="match status" value="1"/>
</dbReference>
<reference evidence="12" key="1">
    <citation type="journal article" date="2019" name="Int. J. Syst. Evol. Microbiol.">
        <title>The Global Catalogue of Microorganisms (GCM) 10K type strain sequencing project: providing services to taxonomists for standard genome sequencing and annotation.</title>
        <authorList>
            <consortium name="The Broad Institute Genomics Platform"/>
            <consortium name="The Broad Institute Genome Sequencing Center for Infectious Disease"/>
            <person name="Wu L."/>
            <person name="Ma J."/>
        </authorList>
    </citation>
    <scope>NUCLEOTIDE SEQUENCE [LARGE SCALE GENOMIC DNA]</scope>
    <source>
        <strain evidence="12">JCM 6307</strain>
    </source>
</reference>
<dbReference type="Gene3D" id="3.30.565.10">
    <property type="entry name" value="Histidine kinase-like ATPase, C-terminal domain"/>
    <property type="match status" value="1"/>
</dbReference>
<evidence type="ECO:0000256" key="7">
    <source>
        <dbReference type="ARBA" id="ARBA00022989"/>
    </source>
</evidence>
<keyword evidence="7 9" id="KW-1133">Transmembrane helix</keyword>
<name>A0ABN3KQL9_9ACTN</name>
<keyword evidence="5 9" id="KW-0812">Transmembrane</keyword>
<dbReference type="Pfam" id="PF02518">
    <property type="entry name" value="HATPase_c"/>
    <property type="match status" value="1"/>
</dbReference>
<evidence type="ECO:0000259" key="10">
    <source>
        <dbReference type="PROSITE" id="PS50109"/>
    </source>
</evidence>
<evidence type="ECO:0000256" key="9">
    <source>
        <dbReference type="SAM" id="Phobius"/>
    </source>
</evidence>
<dbReference type="Proteomes" id="UP001501358">
    <property type="component" value="Unassembled WGS sequence"/>
</dbReference>
<dbReference type="PROSITE" id="PS50109">
    <property type="entry name" value="HIS_KIN"/>
    <property type="match status" value="1"/>
</dbReference>
<feature type="compositionally biased region" description="Low complexity" evidence="8">
    <location>
        <begin position="431"/>
        <end position="451"/>
    </location>
</feature>
<protein>
    <recommendedName>
        <fullName evidence="2">histidine kinase</fullName>
        <ecNumber evidence="2">2.7.13.3</ecNumber>
    </recommendedName>
</protein>
<dbReference type="InterPro" id="IPR003594">
    <property type="entry name" value="HATPase_dom"/>
</dbReference>
<dbReference type="SMART" id="SM00387">
    <property type="entry name" value="HATPase_c"/>
    <property type="match status" value="1"/>
</dbReference>
<evidence type="ECO:0000256" key="8">
    <source>
        <dbReference type="SAM" id="MobiDB-lite"/>
    </source>
</evidence>
<sequence>MPGTRDPRQGPRPVDRAALRVALLLSSLVPAAAIAGLWLVTVPHHAEEGESARVWVATLIAAAGLGFLFVRGRHLRRATMQSLDHLENTANEMALTARHNEELAEVRENSRRVLLHLARRTQILIHRQIAMLDTMERKHEDPDLLEELFAVDHLSTRMRRHAENLVILGGDLPARQWRSGVALTSILRSAVSETEEYTRVKIGTVPRTTVAGRAVADVVHLIAELLENGTSFSPPHTQVHLTAHEVANGLVVEVEDRGLGMPEEEMLRLNALLSDTSDSPGGPVGDDPRLGAHVVARLARRHGIGVSLRRSPYGGTLAIVLLPQALLEQPRTDTGRTTAGRPAAAPAAPASAPPSAGAHAAGPGEQASHVRPSQPAAAAGGRAGAAPAAPAAPSVPDGQGLSPWEAQQAPAPRDPEAAHPGRGPQDARNTQEAQAAQEAQNAQGFYEAYAAPVPPPAPASGGAYPARPARPAPDGPTDEPVTPEVLPKRVKQASLAVQLRQAAEAEAWAGRGTNDERPGRGAQPAPELSPEAARARMAAIQAATRRGRDADAGGGDATPNPPHAQKDQQ</sequence>
<feature type="compositionally biased region" description="Low complexity" evidence="8">
    <location>
        <begin position="375"/>
        <end position="392"/>
    </location>
</feature>
<comment type="catalytic activity">
    <reaction evidence="1">
        <text>ATP + protein L-histidine = ADP + protein N-phospho-L-histidine.</text>
        <dbReference type="EC" id="2.7.13.3"/>
    </reaction>
</comment>
<feature type="transmembrane region" description="Helical" evidence="9">
    <location>
        <begin position="52"/>
        <end position="70"/>
    </location>
</feature>
<evidence type="ECO:0000256" key="5">
    <source>
        <dbReference type="ARBA" id="ARBA00022692"/>
    </source>
</evidence>
<proteinExistence type="predicted"/>
<dbReference type="InterPro" id="IPR036890">
    <property type="entry name" value="HATPase_C_sf"/>
</dbReference>
<gene>
    <name evidence="11" type="ORF">GCM10010406_00970</name>
</gene>
<feature type="compositionally biased region" description="Low complexity" evidence="8">
    <location>
        <begin position="535"/>
        <end position="544"/>
    </location>
</feature>
<dbReference type="InterPro" id="IPR005467">
    <property type="entry name" value="His_kinase_dom"/>
</dbReference>
<organism evidence="11 12">
    <name type="scientific">Streptomyces thermolineatus</name>
    <dbReference type="NCBI Taxonomy" id="44033"/>
    <lineage>
        <taxon>Bacteria</taxon>
        <taxon>Bacillati</taxon>
        <taxon>Actinomycetota</taxon>
        <taxon>Actinomycetes</taxon>
        <taxon>Kitasatosporales</taxon>
        <taxon>Streptomycetaceae</taxon>
        <taxon>Streptomyces</taxon>
    </lineage>
</organism>
<keyword evidence="3" id="KW-0597">Phosphoprotein</keyword>
<keyword evidence="6" id="KW-0418">Kinase</keyword>
<keyword evidence="9" id="KW-0472">Membrane</keyword>
<evidence type="ECO:0000256" key="4">
    <source>
        <dbReference type="ARBA" id="ARBA00022679"/>
    </source>
</evidence>
<evidence type="ECO:0000256" key="6">
    <source>
        <dbReference type="ARBA" id="ARBA00022777"/>
    </source>
</evidence>
<feature type="domain" description="Histidine kinase" evidence="10">
    <location>
        <begin position="218"/>
        <end position="326"/>
    </location>
</feature>
<dbReference type="EMBL" id="BAAATA010000001">
    <property type="protein sequence ID" value="GAA2469413.1"/>
    <property type="molecule type" value="Genomic_DNA"/>
</dbReference>
<dbReference type="PANTHER" id="PTHR45436">
    <property type="entry name" value="SENSOR HISTIDINE KINASE YKOH"/>
    <property type="match status" value="1"/>
</dbReference>
<feature type="transmembrane region" description="Helical" evidence="9">
    <location>
        <begin position="21"/>
        <end position="40"/>
    </location>
</feature>
<keyword evidence="12" id="KW-1185">Reference proteome</keyword>
<dbReference type="PANTHER" id="PTHR45436:SF5">
    <property type="entry name" value="SENSOR HISTIDINE KINASE TRCS"/>
    <property type="match status" value="1"/>
</dbReference>